<name>L8JBA2_9GAMM</name>
<feature type="transmembrane region" description="Helical" evidence="1">
    <location>
        <begin position="43"/>
        <end position="62"/>
    </location>
</feature>
<comment type="caution">
    <text evidence="2">The sequence shown here is derived from an EMBL/GenBank/DDBJ whole genome shotgun (WGS) entry which is preliminary data.</text>
</comment>
<keyword evidence="1" id="KW-0812">Transmembrane</keyword>
<keyword evidence="1" id="KW-1133">Transmembrane helix</keyword>
<dbReference type="Pfam" id="PF11391">
    <property type="entry name" value="DUF2798"/>
    <property type="match status" value="1"/>
</dbReference>
<dbReference type="PATRIC" id="fig|1056511.3.peg.1904"/>
<keyword evidence="3" id="KW-1185">Reference proteome</keyword>
<organism evidence="2 3">
    <name type="scientific">Photobacterium marinum</name>
    <dbReference type="NCBI Taxonomy" id="1056511"/>
    <lineage>
        <taxon>Bacteria</taxon>
        <taxon>Pseudomonadati</taxon>
        <taxon>Pseudomonadota</taxon>
        <taxon>Gammaproteobacteria</taxon>
        <taxon>Vibrionales</taxon>
        <taxon>Vibrionaceae</taxon>
        <taxon>Photobacterium</taxon>
    </lineage>
</organism>
<reference evidence="2 3" key="1">
    <citation type="submission" date="2012-12" db="EMBL/GenBank/DDBJ databases">
        <title>Genome Assembly of Photobacterium sp. AK15.</title>
        <authorList>
            <person name="Khatri I."/>
            <person name="Vaidya B."/>
            <person name="Srinivas T.N.R."/>
            <person name="Subramanian S."/>
            <person name="Pinnaka A."/>
        </authorList>
    </citation>
    <scope>NUCLEOTIDE SEQUENCE [LARGE SCALE GENOMIC DNA]</scope>
    <source>
        <strain evidence="2 3">AK15</strain>
    </source>
</reference>
<dbReference type="EMBL" id="AMZO01000012">
    <property type="protein sequence ID" value="ELR66091.1"/>
    <property type="molecule type" value="Genomic_DNA"/>
</dbReference>
<dbReference type="InterPro" id="IPR021529">
    <property type="entry name" value="DUF2798"/>
</dbReference>
<dbReference type="OrthoDB" id="8481133at2"/>
<evidence type="ECO:0000313" key="3">
    <source>
        <dbReference type="Proteomes" id="UP000011134"/>
    </source>
</evidence>
<keyword evidence="1" id="KW-0472">Membrane</keyword>
<evidence type="ECO:0000256" key="1">
    <source>
        <dbReference type="SAM" id="Phobius"/>
    </source>
</evidence>
<dbReference type="RefSeq" id="WP_007464956.1">
    <property type="nucleotide sequence ID" value="NZ_AMZO01000012.1"/>
</dbReference>
<accession>L8JBA2</accession>
<gene>
    <name evidence="2" type="ORF">C942_00419</name>
</gene>
<evidence type="ECO:0000313" key="2">
    <source>
        <dbReference type="EMBL" id="ELR66091.1"/>
    </source>
</evidence>
<protein>
    <submittedName>
        <fullName evidence="2">Permease of the major facilitator superfamily</fullName>
    </submittedName>
</protein>
<dbReference type="AlphaFoldDB" id="L8JBA2"/>
<dbReference type="Proteomes" id="UP000011134">
    <property type="component" value="Unassembled WGS sequence"/>
</dbReference>
<proteinExistence type="predicted"/>
<sequence>MSKKQFWISTLLSSLTMATMMSGLISGVKMGFSAEWPPVWGQSFLMAWPFALFLNLTVLPQIRNFAAWLCRPKETVAVVESE</sequence>